<dbReference type="PANTHER" id="PTHR42987">
    <property type="entry name" value="PEPTIDASE S49"/>
    <property type="match status" value="1"/>
</dbReference>
<proteinExistence type="inferred from homology"/>
<keyword evidence="2" id="KW-0645">Protease</keyword>
<dbReference type="CDD" id="cd07023">
    <property type="entry name" value="S49_Sppa_N_C"/>
    <property type="match status" value="1"/>
</dbReference>
<evidence type="ECO:0000256" key="4">
    <source>
        <dbReference type="ARBA" id="ARBA00022825"/>
    </source>
</evidence>
<gene>
    <name evidence="6" type="ORF">BsIDN1_51570</name>
</gene>
<reference evidence="6 7" key="1">
    <citation type="submission" date="2019-12" db="EMBL/GenBank/DDBJ databases">
        <title>Full genome sequence of a Bacillus safensis strain isolated from commercially available natto in Indonesia.</title>
        <authorList>
            <person name="Yoshida M."/>
            <person name="Uomi M."/>
            <person name="Waturangi D."/>
            <person name="Ekaputri J.J."/>
            <person name="Setiamarga D.H.E."/>
        </authorList>
    </citation>
    <scope>NUCLEOTIDE SEQUENCE [LARGE SCALE GENOMIC DNA]</scope>
    <source>
        <strain evidence="6 7">IDN1</strain>
    </source>
</reference>
<feature type="domain" description="Peptidase S49" evidence="5">
    <location>
        <begin position="1"/>
        <end position="95"/>
    </location>
</feature>
<dbReference type="EMBL" id="AP021906">
    <property type="protein sequence ID" value="BBP91539.1"/>
    <property type="molecule type" value="Genomic_DNA"/>
</dbReference>
<sequence length="95" mass="10743">MNYSKLADNLGIKYETIKSGKFKDIMSPNRDMTKDERNIMQSMVDNSYEGFVKVISEGRGMSKQEVKKIADGRVYDGTQAKSNGLVDELGYYEDA</sequence>
<dbReference type="Proteomes" id="UP000464658">
    <property type="component" value="Chromosome"/>
</dbReference>
<keyword evidence="4" id="KW-0720">Serine protease</keyword>
<evidence type="ECO:0000259" key="5">
    <source>
        <dbReference type="Pfam" id="PF01343"/>
    </source>
</evidence>
<name>A0A5S9MIA9_BACIA</name>
<dbReference type="InterPro" id="IPR047272">
    <property type="entry name" value="S49_SppA_C"/>
</dbReference>
<evidence type="ECO:0000256" key="2">
    <source>
        <dbReference type="ARBA" id="ARBA00022670"/>
    </source>
</evidence>
<dbReference type="InterPro" id="IPR002142">
    <property type="entry name" value="Peptidase_S49"/>
</dbReference>
<dbReference type="AlphaFoldDB" id="A0A5S9MIA9"/>
<dbReference type="GO" id="GO:0006508">
    <property type="term" value="P:proteolysis"/>
    <property type="evidence" value="ECO:0007669"/>
    <property type="project" value="UniProtKB-KW"/>
</dbReference>
<dbReference type="Pfam" id="PF01343">
    <property type="entry name" value="Peptidase_S49"/>
    <property type="match status" value="1"/>
</dbReference>
<organism evidence="6 7">
    <name type="scientific">Bacillus safensis</name>
    <dbReference type="NCBI Taxonomy" id="561879"/>
    <lineage>
        <taxon>Bacteria</taxon>
        <taxon>Bacillati</taxon>
        <taxon>Bacillota</taxon>
        <taxon>Bacilli</taxon>
        <taxon>Bacillales</taxon>
        <taxon>Bacillaceae</taxon>
        <taxon>Bacillus</taxon>
    </lineage>
</organism>
<dbReference type="SUPFAM" id="SSF52096">
    <property type="entry name" value="ClpP/crotonase"/>
    <property type="match status" value="1"/>
</dbReference>
<protein>
    <recommendedName>
        <fullName evidence="5">Peptidase S49 domain-containing protein</fullName>
    </recommendedName>
</protein>
<evidence type="ECO:0000256" key="3">
    <source>
        <dbReference type="ARBA" id="ARBA00022801"/>
    </source>
</evidence>
<evidence type="ECO:0000313" key="7">
    <source>
        <dbReference type="Proteomes" id="UP000464658"/>
    </source>
</evidence>
<dbReference type="InterPro" id="IPR029045">
    <property type="entry name" value="ClpP/crotonase-like_dom_sf"/>
</dbReference>
<keyword evidence="3" id="KW-0378">Hydrolase</keyword>
<comment type="similarity">
    <text evidence="1">Belongs to the peptidase S49 family.</text>
</comment>
<dbReference type="GO" id="GO:0008236">
    <property type="term" value="F:serine-type peptidase activity"/>
    <property type="evidence" value="ECO:0007669"/>
    <property type="project" value="UniProtKB-KW"/>
</dbReference>
<evidence type="ECO:0000313" key="6">
    <source>
        <dbReference type="EMBL" id="BBP91539.1"/>
    </source>
</evidence>
<accession>A0A5S9MIA9</accession>
<dbReference type="PANTHER" id="PTHR42987:SF7">
    <property type="entry name" value="SIGNAL PEPTIDE PEPTIDASE SPPA-RELATED"/>
    <property type="match status" value="1"/>
</dbReference>
<dbReference type="Gene3D" id="6.20.330.10">
    <property type="match status" value="1"/>
</dbReference>
<evidence type="ECO:0000256" key="1">
    <source>
        <dbReference type="ARBA" id="ARBA00008683"/>
    </source>
</evidence>